<protein>
    <submittedName>
        <fullName evidence="3">Lipoprotein</fullName>
    </submittedName>
</protein>
<sequence>MLKRIGLILAGLALILSGCTSKAEPSVSTQQANRVAAANRQSAAAAAAKAQDASAEKATGQQYQADNDHITGPNFAAAAVKQVLNQPTKQVYHAVPTVNIDGDGHHYYQVDVYSRQKDGGRGHLLGSYFVYLNGHITTKQLD</sequence>
<feature type="compositionally biased region" description="Low complexity" evidence="1">
    <location>
        <begin position="48"/>
        <end position="58"/>
    </location>
</feature>
<keyword evidence="3" id="KW-0449">Lipoprotein</keyword>
<organism evidence="3 4">
    <name type="scientific">Lactiplantibacillus fabifermentans DSM 21115</name>
    <dbReference type="NCBI Taxonomy" id="1413187"/>
    <lineage>
        <taxon>Bacteria</taxon>
        <taxon>Bacillati</taxon>
        <taxon>Bacillota</taxon>
        <taxon>Bacilli</taxon>
        <taxon>Lactobacillales</taxon>
        <taxon>Lactobacillaceae</taxon>
        <taxon>Lactiplantibacillus</taxon>
    </lineage>
</organism>
<dbReference type="RefSeq" id="WP_024624233.1">
    <property type="nucleotide sequence ID" value="NZ_AYGX02000104.1"/>
</dbReference>
<evidence type="ECO:0000313" key="3">
    <source>
        <dbReference type="EMBL" id="KRO26828.1"/>
    </source>
</evidence>
<dbReference type="PROSITE" id="PS51257">
    <property type="entry name" value="PROKAR_LIPOPROTEIN"/>
    <property type="match status" value="1"/>
</dbReference>
<evidence type="ECO:0000256" key="1">
    <source>
        <dbReference type="SAM" id="MobiDB-lite"/>
    </source>
</evidence>
<gene>
    <name evidence="3" type="ORF">DY78_GL000602</name>
</gene>
<keyword evidence="2" id="KW-0732">Signal</keyword>
<evidence type="ECO:0000313" key="4">
    <source>
        <dbReference type="Proteomes" id="UP000050920"/>
    </source>
</evidence>
<accession>A0A0R2NN92</accession>
<proteinExistence type="predicted"/>
<dbReference type="AlphaFoldDB" id="A0A0R2NN92"/>
<dbReference type="Proteomes" id="UP000050920">
    <property type="component" value="Unassembled WGS sequence"/>
</dbReference>
<comment type="caution">
    <text evidence="3">The sequence shown here is derived from an EMBL/GenBank/DDBJ whole genome shotgun (WGS) entry which is preliminary data.</text>
</comment>
<evidence type="ECO:0000256" key="2">
    <source>
        <dbReference type="SAM" id="SignalP"/>
    </source>
</evidence>
<keyword evidence="4" id="KW-1185">Reference proteome</keyword>
<name>A0A0R2NN92_9LACO</name>
<feature type="chain" id="PRO_5006421233" evidence="2">
    <location>
        <begin position="24"/>
        <end position="142"/>
    </location>
</feature>
<dbReference type="EMBL" id="AYGX02000104">
    <property type="protein sequence ID" value="KRO26828.1"/>
    <property type="molecule type" value="Genomic_DNA"/>
</dbReference>
<feature type="signal peptide" evidence="2">
    <location>
        <begin position="1"/>
        <end position="23"/>
    </location>
</feature>
<feature type="region of interest" description="Disordered" evidence="1">
    <location>
        <begin position="48"/>
        <end position="67"/>
    </location>
</feature>
<reference evidence="3 4" key="1">
    <citation type="journal article" date="2015" name="Genome Announc.">
        <title>Expanding the biotechnology potential of lactobacilli through comparative genomics of 213 strains and associated genera.</title>
        <authorList>
            <person name="Sun Z."/>
            <person name="Harris H.M."/>
            <person name="McCann A."/>
            <person name="Guo C."/>
            <person name="Argimon S."/>
            <person name="Zhang W."/>
            <person name="Yang X."/>
            <person name="Jeffery I.B."/>
            <person name="Cooney J.C."/>
            <person name="Kagawa T.F."/>
            <person name="Liu W."/>
            <person name="Song Y."/>
            <person name="Salvetti E."/>
            <person name="Wrobel A."/>
            <person name="Rasinkangas P."/>
            <person name="Parkhill J."/>
            <person name="Rea M.C."/>
            <person name="O'Sullivan O."/>
            <person name="Ritari J."/>
            <person name="Douillard F.P."/>
            <person name="Paul Ross R."/>
            <person name="Yang R."/>
            <person name="Briner A.E."/>
            <person name="Felis G.E."/>
            <person name="de Vos W.M."/>
            <person name="Barrangou R."/>
            <person name="Klaenhammer T.R."/>
            <person name="Caufield P.W."/>
            <person name="Cui Y."/>
            <person name="Zhang H."/>
            <person name="O'Toole P.W."/>
        </authorList>
    </citation>
    <scope>NUCLEOTIDE SEQUENCE [LARGE SCALE GENOMIC DNA]</scope>
    <source>
        <strain evidence="3 4">DSM 21115</strain>
    </source>
</reference>